<dbReference type="Pfam" id="PF02653">
    <property type="entry name" value="BPD_transp_2"/>
    <property type="match status" value="1"/>
</dbReference>
<evidence type="ECO:0000256" key="3">
    <source>
        <dbReference type="ARBA" id="ARBA00022692"/>
    </source>
</evidence>
<accession>A0A455SUY0</accession>
<dbReference type="PANTHER" id="PTHR32196">
    <property type="entry name" value="ABC TRANSPORTER PERMEASE PROTEIN YPHD-RELATED-RELATED"/>
    <property type="match status" value="1"/>
</dbReference>
<evidence type="ECO:0000256" key="4">
    <source>
        <dbReference type="ARBA" id="ARBA00022989"/>
    </source>
</evidence>
<dbReference type="InterPro" id="IPR001851">
    <property type="entry name" value="ABC_transp_permease"/>
</dbReference>
<keyword evidence="5 6" id="KW-0472">Membrane</keyword>
<gene>
    <name evidence="7" type="ORF">KTA_04320</name>
</gene>
<organism evidence="7">
    <name type="scientific">Thermogemmatispora argillosa</name>
    <dbReference type="NCBI Taxonomy" id="2045280"/>
    <lineage>
        <taxon>Bacteria</taxon>
        <taxon>Bacillati</taxon>
        <taxon>Chloroflexota</taxon>
        <taxon>Ktedonobacteria</taxon>
        <taxon>Thermogemmatisporales</taxon>
        <taxon>Thermogemmatisporaceae</taxon>
        <taxon>Thermogemmatispora</taxon>
    </lineage>
</organism>
<dbReference type="AlphaFoldDB" id="A0A455SUY0"/>
<name>A0A455SUY0_9CHLR</name>
<comment type="subcellular location">
    <subcellularLocation>
        <location evidence="1">Cell membrane</location>
        <topology evidence="1">Multi-pass membrane protein</topology>
    </subcellularLocation>
</comment>
<dbReference type="EMBL" id="AP019377">
    <property type="protein sequence ID" value="BBH92233.1"/>
    <property type="molecule type" value="Genomic_DNA"/>
</dbReference>
<evidence type="ECO:0000256" key="6">
    <source>
        <dbReference type="SAM" id="Phobius"/>
    </source>
</evidence>
<keyword evidence="3 6" id="KW-0812">Transmembrane</keyword>
<keyword evidence="4 6" id="KW-1133">Transmembrane helix</keyword>
<feature type="transmembrane region" description="Helical" evidence="6">
    <location>
        <begin position="55"/>
        <end position="74"/>
    </location>
</feature>
<protein>
    <submittedName>
        <fullName evidence="7">Sugar ABC transporter permease</fullName>
    </submittedName>
</protein>
<proteinExistence type="predicted"/>
<feature type="transmembrane region" description="Helical" evidence="6">
    <location>
        <begin position="175"/>
        <end position="195"/>
    </location>
</feature>
<sequence length="332" mass="34445">MSVQAQQRSQTSLLRQWRRVILRQSYLFALLLLLMAVLVNALLQPNFFRPTVLNGNLQSFLPLILLASGQAVVIIGGGVDLSIGSIVSLVSVVTVHALGTNPGAGQIALAFALGLAVGLLAGALNGFCVASLRFQPVVTTFATSSIFAGLALWIMPSAGGSVPPDVMNLYLASPLGLPLTLWIVVLVLIAWNLLCSTRYGRYLYAVGGNALSAYVSGVPVAVVQLSTYVIAGLMAALSAFTLVLSTGTGDPLIGGPMMLESIVAVVIGGTRLGGGQGGLTGAVFGVVILGLFLNIIAFANVPAWWQTLVNAAIMVLALAGSNLIPLLRRRAI</sequence>
<feature type="transmembrane region" description="Helical" evidence="6">
    <location>
        <begin position="279"/>
        <end position="298"/>
    </location>
</feature>
<evidence type="ECO:0000313" key="7">
    <source>
        <dbReference type="EMBL" id="BBH92233.1"/>
    </source>
</evidence>
<dbReference type="GO" id="GO:0005886">
    <property type="term" value="C:plasma membrane"/>
    <property type="evidence" value="ECO:0007669"/>
    <property type="project" value="UniProtKB-SubCell"/>
</dbReference>
<evidence type="ECO:0000256" key="2">
    <source>
        <dbReference type="ARBA" id="ARBA00022475"/>
    </source>
</evidence>
<dbReference type="GO" id="GO:0022857">
    <property type="term" value="F:transmembrane transporter activity"/>
    <property type="evidence" value="ECO:0007669"/>
    <property type="project" value="InterPro"/>
</dbReference>
<evidence type="ECO:0000256" key="5">
    <source>
        <dbReference type="ARBA" id="ARBA00023136"/>
    </source>
</evidence>
<feature type="transmembrane region" description="Helical" evidence="6">
    <location>
        <begin position="81"/>
        <end position="99"/>
    </location>
</feature>
<reference evidence="7" key="1">
    <citation type="submission" date="2018-12" db="EMBL/GenBank/DDBJ databases">
        <title>Novel natural products biosynthetic potential of the class Ktedonobacteria.</title>
        <authorList>
            <person name="Zheng Y."/>
            <person name="Saitou A."/>
            <person name="Wang C.M."/>
            <person name="Toyoda A."/>
            <person name="Minakuchi Y."/>
            <person name="Sekiguchi Y."/>
            <person name="Ueda K."/>
            <person name="Takano H."/>
            <person name="Sakai Y."/>
            <person name="Yokota A."/>
            <person name="Yabe S."/>
        </authorList>
    </citation>
    <scope>NUCLEOTIDE SEQUENCE</scope>
    <source>
        <strain evidence="7">A3-2</strain>
    </source>
</reference>
<feature type="transmembrane region" description="Helical" evidence="6">
    <location>
        <begin position="304"/>
        <end position="327"/>
    </location>
</feature>
<dbReference type="CDD" id="cd06579">
    <property type="entry name" value="TM_PBP1_transp_AraH_like"/>
    <property type="match status" value="1"/>
</dbReference>
<feature type="transmembrane region" description="Helical" evidence="6">
    <location>
        <begin position="105"/>
        <end position="130"/>
    </location>
</feature>
<evidence type="ECO:0000256" key="1">
    <source>
        <dbReference type="ARBA" id="ARBA00004651"/>
    </source>
</evidence>
<keyword evidence="2" id="KW-1003">Cell membrane</keyword>
<feature type="transmembrane region" description="Helical" evidence="6">
    <location>
        <begin position="21"/>
        <end position="43"/>
    </location>
</feature>
<feature type="transmembrane region" description="Helical" evidence="6">
    <location>
        <begin position="137"/>
        <end position="155"/>
    </location>
</feature>